<sequence>MGGRVKWDEAKLAEIEATKPIRQKIAEPKTPYHPMLGEDGSLSPAQYVVGSIGYAADAEALRNALNKVVSSQKHCASLGGWTSSDDEADATEQQEASIMVQRGMSFKDHGKEHSDEFWTVKELKKKGCLLGNENDAGRGPLSSLLSFRVREIHIDGPDEILPK</sequence>
<dbReference type="Proteomes" id="UP000516437">
    <property type="component" value="Chromosome 4"/>
</dbReference>
<dbReference type="PANTHER" id="PTHR12398:SF28">
    <property type="entry name" value="PROTEIN PHOSPHATASE INHIBITOR 2-LIKE ISOFORM X1"/>
    <property type="match status" value="1"/>
</dbReference>
<dbReference type="Pfam" id="PF04979">
    <property type="entry name" value="IPP-2"/>
    <property type="match status" value="1"/>
</dbReference>
<comment type="caution">
    <text evidence="1">The sequence shown here is derived from an EMBL/GenBank/DDBJ whole genome shotgun (WGS) entry which is preliminary data.</text>
</comment>
<dbReference type="AlphaFoldDB" id="A0A6A1VQQ7"/>
<gene>
    <name evidence="1" type="ORF">CJ030_MR4G012543</name>
</gene>
<evidence type="ECO:0000313" key="1">
    <source>
        <dbReference type="EMBL" id="KAB1215272.1"/>
    </source>
</evidence>
<reference evidence="1 2" key="1">
    <citation type="journal article" date="2019" name="Plant Biotechnol. J.">
        <title>The red bayberry genome and genetic basis of sex determination.</title>
        <authorList>
            <person name="Jia H.M."/>
            <person name="Jia H.J."/>
            <person name="Cai Q.L."/>
            <person name="Wang Y."/>
            <person name="Zhao H.B."/>
            <person name="Yang W.F."/>
            <person name="Wang G.Y."/>
            <person name="Li Y.H."/>
            <person name="Zhan D.L."/>
            <person name="Shen Y.T."/>
            <person name="Niu Q.F."/>
            <person name="Chang L."/>
            <person name="Qiu J."/>
            <person name="Zhao L."/>
            <person name="Xie H.B."/>
            <person name="Fu W.Y."/>
            <person name="Jin J."/>
            <person name="Li X.W."/>
            <person name="Jiao Y."/>
            <person name="Zhou C.C."/>
            <person name="Tu T."/>
            <person name="Chai C.Y."/>
            <person name="Gao J.L."/>
            <person name="Fan L.J."/>
            <person name="van de Weg E."/>
            <person name="Wang J.Y."/>
            <person name="Gao Z.S."/>
        </authorList>
    </citation>
    <scope>NUCLEOTIDE SEQUENCE [LARGE SCALE GENOMIC DNA]</scope>
    <source>
        <tissue evidence="1">Leaves</tissue>
    </source>
</reference>
<proteinExistence type="predicted"/>
<accession>A0A6A1VQQ7</accession>
<protein>
    <submittedName>
        <fullName evidence="1">Uncharacterized protein</fullName>
    </submittedName>
</protein>
<dbReference type="OrthoDB" id="551302at2759"/>
<dbReference type="InterPro" id="IPR007062">
    <property type="entry name" value="PPI-2"/>
</dbReference>
<name>A0A6A1VQQ7_9ROSI</name>
<organism evidence="1 2">
    <name type="scientific">Morella rubra</name>
    <name type="common">Chinese bayberry</name>
    <dbReference type="NCBI Taxonomy" id="262757"/>
    <lineage>
        <taxon>Eukaryota</taxon>
        <taxon>Viridiplantae</taxon>
        <taxon>Streptophyta</taxon>
        <taxon>Embryophyta</taxon>
        <taxon>Tracheophyta</taxon>
        <taxon>Spermatophyta</taxon>
        <taxon>Magnoliopsida</taxon>
        <taxon>eudicotyledons</taxon>
        <taxon>Gunneridae</taxon>
        <taxon>Pentapetalae</taxon>
        <taxon>rosids</taxon>
        <taxon>fabids</taxon>
        <taxon>Fagales</taxon>
        <taxon>Myricaceae</taxon>
        <taxon>Morella</taxon>
    </lineage>
</organism>
<dbReference type="EMBL" id="RXIC02000022">
    <property type="protein sequence ID" value="KAB1215272.1"/>
    <property type="molecule type" value="Genomic_DNA"/>
</dbReference>
<dbReference type="GO" id="GO:0009966">
    <property type="term" value="P:regulation of signal transduction"/>
    <property type="evidence" value="ECO:0007669"/>
    <property type="project" value="InterPro"/>
</dbReference>
<evidence type="ECO:0000313" key="2">
    <source>
        <dbReference type="Proteomes" id="UP000516437"/>
    </source>
</evidence>
<dbReference type="PANTHER" id="PTHR12398">
    <property type="entry name" value="PROTEIN PHOSPHATASE INHIBITOR"/>
    <property type="match status" value="1"/>
</dbReference>
<dbReference type="GO" id="GO:0004864">
    <property type="term" value="F:protein phosphatase inhibitor activity"/>
    <property type="evidence" value="ECO:0007669"/>
    <property type="project" value="InterPro"/>
</dbReference>
<keyword evidence="2" id="KW-1185">Reference proteome</keyword>